<comment type="caution">
    <text evidence="1">The sequence shown here is derived from an EMBL/GenBank/DDBJ whole genome shotgun (WGS) entry which is preliminary data.</text>
</comment>
<dbReference type="EMBL" id="AJSR01000129">
    <property type="protein sequence ID" value="EKM33732.1"/>
    <property type="molecule type" value="Genomic_DNA"/>
</dbReference>
<sequence>LTGQVMVTSPYDNH</sequence>
<feature type="non-terminal residue" evidence="1">
    <location>
        <position position="1"/>
    </location>
</feature>
<proteinExistence type="predicted"/>
<dbReference type="Proteomes" id="UP000008367">
    <property type="component" value="Unassembled WGS sequence"/>
</dbReference>
<accession>A0A454D4Y2</accession>
<evidence type="ECO:0000313" key="2">
    <source>
        <dbReference type="Proteomes" id="UP000008367"/>
    </source>
</evidence>
<name>A0A454D4Y2_VIBHA</name>
<organism evidence="1 2">
    <name type="scientific">Vibrio harveyi</name>
    <name type="common">Beneckea harveyi</name>
    <dbReference type="NCBI Taxonomy" id="669"/>
    <lineage>
        <taxon>Bacteria</taxon>
        <taxon>Pseudomonadati</taxon>
        <taxon>Pseudomonadota</taxon>
        <taxon>Gammaproteobacteria</taxon>
        <taxon>Vibrionales</taxon>
        <taxon>Vibrionaceae</taxon>
        <taxon>Vibrio</taxon>
    </lineage>
</organism>
<evidence type="ECO:0000313" key="1">
    <source>
        <dbReference type="EMBL" id="EKM33732.1"/>
    </source>
</evidence>
<reference evidence="1 2" key="1">
    <citation type="submission" date="2012-10" db="EMBL/GenBank/DDBJ databases">
        <title>Genome sequence of Vibrio Cholerae HENC-02.</title>
        <authorList>
            <person name="Eppinger M."/>
            <person name="Hasan N.A."/>
            <person name="Sengamalay N."/>
            <person name="Hine E."/>
            <person name="Su Q."/>
            <person name="Daugherty S.C."/>
            <person name="Young S."/>
            <person name="Sadzewicz L."/>
            <person name="Tallon L."/>
            <person name="Cebula T.A."/>
            <person name="Ravel J."/>
            <person name="Colwell R.R."/>
        </authorList>
    </citation>
    <scope>NUCLEOTIDE SEQUENCE [LARGE SCALE GENOMIC DNA]</scope>
    <source>
        <strain evidence="1 2">HENC-02</strain>
    </source>
</reference>
<protein>
    <submittedName>
        <fullName evidence="1">Uncharacterized protein</fullName>
    </submittedName>
</protein>
<gene>
    <name evidence="1" type="ORF">VCHENC02_0852B</name>
</gene>